<dbReference type="SMART" id="SM00717">
    <property type="entry name" value="SANT"/>
    <property type="match status" value="1"/>
</dbReference>
<evidence type="ECO:0000259" key="13">
    <source>
        <dbReference type="PROSITE" id="PS51504"/>
    </source>
</evidence>
<keyword evidence="5 9" id="KW-0175">Coiled coil</keyword>
<evidence type="ECO:0000259" key="12">
    <source>
        <dbReference type="PROSITE" id="PS51294"/>
    </source>
</evidence>
<dbReference type="GO" id="GO:0006334">
    <property type="term" value="P:nucleosome assembly"/>
    <property type="evidence" value="ECO:0007669"/>
    <property type="project" value="InterPro"/>
</dbReference>
<dbReference type="PROSITE" id="PS51504">
    <property type="entry name" value="H15"/>
    <property type="match status" value="1"/>
</dbReference>
<dbReference type="GO" id="GO:0005730">
    <property type="term" value="C:nucleolus"/>
    <property type="evidence" value="ECO:0007669"/>
    <property type="project" value="UniProtKB-SubCell"/>
</dbReference>
<reference evidence="15" key="1">
    <citation type="submission" date="2021-01" db="EMBL/GenBank/DDBJ databases">
        <authorList>
            <person name="Corre E."/>
            <person name="Pelletier E."/>
            <person name="Niang G."/>
            <person name="Scheremetjew M."/>
            <person name="Finn R."/>
            <person name="Kale V."/>
            <person name="Holt S."/>
            <person name="Cochrane G."/>
            <person name="Meng A."/>
            <person name="Brown T."/>
            <person name="Cohen L."/>
        </authorList>
    </citation>
    <scope>NUCLEOTIDE SEQUENCE</scope>
    <source>
        <strain evidence="15">CCMP722</strain>
    </source>
</reference>
<feature type="domain" description="H15" evidence="13">
    <location>
        <begin position="98"/>
        <end position="171"/>
    </location>
</feature>
<dbReference type="SUPFAM" id="SSF46785">
    <property type="entry name" value="Winged helix' DNA-binding domain"/>
    <property type="match status" value="1"/>
</dbReference>
<comment type="subcellular location">
    <subcellularLocation>
        <location evidence="1">Chromosome</location>
    </subcellularLocation>
    <subcellularLocation>
        <location evidence="2">Nucleus</location>
        <location evidence="2">Nucleolus</location>
    </subcellularLocation>
</comment>
<evidence type="ECO:0000259" key="11">
    <source>
        <dbReference type="PROSITE" id="PS50090"/>
    </source>
</evidence>
<dbReference type="PROSITE" id="PS51294">
    <property type="entry name" value="HTH_MYB"/>
    <property type="match status" value="1"/>
</dbReference>
<dbReference type="PROSITE" id="PS50090">
    <property type="entry name" value="MYB_LIKE"/>
    <property type="match status" value="1"/>
</dbReference>
<dbReference type="InterPro" id="IPR001005">
    <property type="entry name" value="SANT/Myb"/>
</dbReference>
<organism evidence="15">
    <name type="scientific">Pyramimonas obovata</name>
    <dbReference type="NCBI Taxonomy" id="1411642"/>
    <lineage>
        <taxon>Eukaryota</taxon>
        <taxon>Viridiplantae</taxon>
        <taxon>Chlorophyta</taxon>
        <taxon>Pyramimonadophyceae</taxon>
        <taxon>Pyramimonadales</taxon>
        <taxon>Pyramimonadaceae</taxon>
        <taxon>Pyramimonas</taxon>
        <taxon>Pyramimonas incertae sedis</taxon>
    </lineage>
</organism>
<gene>
    <name evidence="14" type="ORF">POBO1169_LOCUS2062</name>
    <name evidence="15" type="ORF">POBO1169_LOCUS2065</name>
</gene>
<evidence type="ECO:0000256" key="6">
    <source>
        <dbReference type="ARBA" id="ARBA00023125"/>
    </source>
</evidence>
<dbReference type="PANTHER" id="PTHR46267:SF15">
    <property type="entry name" value="WINGED HELIX-TURN-HELIX TRANSCRIPTION REPRESSOR DNA-BINDING PROTEIN-RELATED"/>
    <property type="match status" value="1"/>
</dbReference>
<evidence type="ECO:0008006" key="16">
    <source>
        <dbReference type="Google" id="ProtNLM"/>
    </source>
</evidence>
<dbReference type="InterPro" id="IPR005818">
    <property type="entry name" value="Histone_H1/H5_H15"/>
</dbReference>
<feature type="domain" description="HTH myb-type" evidence="12">
    <location>
        <begin position="4"/>
        <end position="66"/>
    </location>
</feature>
<evidence type="ECO:0000256" key="8">
    <source>
        <dbReference type="ARBA" id="ARBA00023242"/>
    </source>
</evidence>
<feature type="coiled-coil region" evidence="9">
    <location>
        <begin position="284"/>
        <end position="318"/>
    </location>
</feature>
<evidence type="ECO:0000256" key="4">
    <source>
        <dbReference type="ARBA" id="ARBA00023015"/>
    </source>
</evidence>
<dbReference type="AlphaFoldDB" id="A0A6T7V0Y7"/>
<dbReference type="InterPro" id="IPR044597">
    <property type="entry name" value="SMH1-6"/>
</dbReference>
<dbReference type="Gene3D" id="1.10.10.10">
    <property type="entry name" value="Winged helix-like DNA-binding domain superfamily/Winged helix DNA-binding domain"/>
    <property type="match status" value="1"/>
</dbReference>
<feature type="compositionally biased region" description="Low complexity" evidence="10">
    <location>
        <begin position="63"/>
        <end position="93"/>
    </location>
</feature>
<sequence length="325" mass="33946">MSGGKGIPKTKWSEEEEAALKAGVERYGAGKWRFIQKDEEFQPILCNRSNVDLKDKWRNLNCAPGATSPKAATPAAAKTPVASTPTPTKPASTEKTLSKRKLEQLVIEAVTALKEKNGSSTSAIAKYIEDHLEAGTKLASNFKTKVLVDALASLSESGKLVKVKSLYKLPEAKPAVTPKAKAKAEKAEPPAPATTPATASKGRKAAKTPSAIKSRSSTKRAPPTPASPAAPAEEPTMALTDIKSKIEKNKTQVAEKGKGSRRKGQGMVAAELALEAALAAVVDAEECKRAAEEAAATAIEAEREAADAERVADAAAQAVLSGKSG</sequence>
<dbReference type="Gene3D" id="1.10.10.60">
    <property type="entry name" value="Homeodomain-like"/>
    <property type="match status" value="1"/>
</dbReference>
<evidence type="ECO:0000256" key="1">
    <source>
        <dbReference type="ARBA" id="ARBA00004286"/>
    </source>
</evidence>
<dbReference type="PANTHER" id="PTHR46267">
    <property type="entry name" value="SINGLE MYB HISTONE 4"/>
    <property type="match status" value="1"/>
</dbReference>
<keyword evidence="7" id="KW-0804">Transcription</keyword>
<keyword evidence="6" id="KW-0238">DNA-binding</keyword>
<proteinExistence type="predicted"/>
<name>A0A6T7V0Y7_9CHLO</name>
<dbReference type="FunFam" id="1.10.10.60:FF:000168">
    <property type="entry name" value="Telomere repeat-binding factor 1"/>
    <property type="match status" value="1"/>
</dbReference>
<dbReference type="InterPro" id="IPR036390">
    <property type="entry name" value="WH_DNA-bd_sf"/>
</dbReference>
<keyword evidence="3" id="KW-0158">Chromosome</keyword>
<feature type="region of interest" description="Disordered" evidence="10">
    <location>
        <begin position="62"/>
        <end position="97"/>
    </location>
</feature>
<keyword evidence="8" id="KW-0539">Nucleus</keyword>
<dbReference type="InterPro" id="IPR009057">
    <property type="entry name" value="Homeodomain-like_sf"/>
</dbReference>
<feature type="compositionally biased region" description="Low complexity" evidence="10">
    <location>
        <begin position="229"/>
        <end position="238"/>
    </location>
</feature>
<dbReference type="InterPro" id="IPR017930">
    <property type="entry name" value="Myb_dom"/>
</dbReference>
<evidence type="ECO:0000256" key="5">
    <source>
        <dbReference type="ARBA" id="ARBA00023054"/>
    </source>
</evidence>
<keyword evidence="4" id="KW-0805">Transcription regulation</keyword>
<dbReference type="Pfam" id="PF00538">
    <property type="entry name" value="Linker_histone"/>
    <property type="match status" value="1"/>
</dbReference>
<dbReference type="SMART" id="SM00526">
    <property type="entry name" value="H15"/>
    <property type="match status" value="1"/>
</dbReference>
<dbReference type="InterPro" id="IPR036388">
    <property type="entry name" value="WH-like_DNA-bd_sf"/>
</dbReference>
<evidence type="ECO:0000313" key="15">
    <source>
        <dbReference type="EMBL" id="CAD8651590.1"/>
    </source>
</evidence>
<feature type="region of interest" description="Disordered" evidence="10">
    <location>
        <begin position="171"/>
        <end position="266"/>
    </location>
</feature>
<evidence type="ECO:0000313" key="14">
    <source>
        <dbReference type="EMBL" id="CAD8651584.1"/>
    </source>
</evidence>
<dbReference type="EMBL" id="HBFA01004074">
    <property type="protein sequence ID" value="CAD8651590.1"/>
    <property type="molecule type" value="Transcribed_RNA"/>
</dbReference>
<dbReference type="GO" id="GO:0000786">
    <property type="term" value="C:nucleosome"/>
    <property type="evidence" value="ECO:0007669"/>
    <property type="project" value="InterPro"/>
</dbReference>
<dbReference type="EMBL" id="HBFA01004071">
    <property type="protein sequence ID" value="CAD8651584.1"/>
    <property type="molecule type" value="Transcribed_RNA"/>
</dbReference>
<feature type="compositionally biased region" description="Basic and acidic residues" evidence="10">
    <location>
        <begin position="242"/>
        <end position="258"/>
    </location>
</feature>
<feature type="domain" description="Myb-like" evidence="11">
    <location>
        <begin position="4"/>
        <end position="61"/>
    </location>
</feature>
<dbReference type="Pfam" id="PF00249">
    <property type="entry name" value="Myb_DNA-binding"/>
    <property type="match status" value="1"/>
</dbReference>
<protein>
    <recommendedName>
        <fullName evidence="16">MYB transcription factor</fullName>
    </recommendedName>
</protein>
<dbReference type="GO" id="GO:0003691">
    <property type="term" value="F:double-stranded telomeric DNA binding"/>
    <property type="evidence" value="ECO:0007669"/>
    <property type="project" value="InterPro"/>
</dbReference>
<evidence type="ECO:0000256" key="9">
    <source>
        <dbReference type="SAM" id="Coils"/>
    </source>
</evidence>
<accession>A0A6T7V0Y7</accession>
<evidence type="ECO:0000256" key="3">
    <source>
        <dbReference type="ARBA" id="ARBA00022454"/>
    </source>
</evidence>
<evidence type="ECO:0000256" key="10">
    <source>
        <dbReference type="SAM" id="MobiDB-lite"/>
    </source>
</evidence>
<evidence type="ECO:0000256" key="2">
    <source>
        <dbReference type="ARBA" id="ARBA00004604"/>
    </source>
</evidence>
<dbReference type="CDD" id="cd11660">
    <property type="entry name" value="SANT_TRF"/>
    <property type="match status" value="1"/>
</dbReference>
<evidence type="ECO:0000256" key="7">
    <source>
        <dbReference type="ARBA" id="ARBA00023163"/>
    </source>
</evidence>
<dbReference type="SUPFAM" id="SSF46689">
    <property type="entry name" value="Homeodomain-like"/>
    <property type="match status" value="1"/>
</dbReference>